<dbReference type="STRING" id="52131.GA0061100_103421"/>
<dbReference type="InterPro" id="IPR050832">
    <property type="entry name" value="Bact_Acetyltransf"/>
</dbReference>
<dbReference type="InterPro" id="IPR000182">
    <property type="entry name" value="GNAT_dom"/>
</dbReference>
<dbReference type="InterPro" id="IPR016181">
    <property type="entry name" value="Acyl_CoA_acyltransferase"/>
</dbReference>
<dbReference type="GO" id="GO:0016747">
    <property type="term" value="F:acyltransferase activity, transferring groups other than amino-acyl groups"/>
    <property type="evidence" value="ECO:0007669"/>
    <property type="project" value="InterPro"/>
</dbReference>
<dbReference type="CDD" id="cd04301">
    <property type="entry name" value="NAT_SF"/>
    <property type="match status" value="1"/>
</dbReference>
<dbReference type="PANTHER" id="PTHR43877:SF2">
    <property type="entry name" value="AMINOALKYLPHOSPHONATE N-ACETYLTRANSFERASE-RELATED"/>
    <property type="match status" value="1"/>
</dbReference>
<evidence type="ECO:0000259" key="3">
    <source>
        <dbReference type="PROSITE" id="PS51186"/>
    </source>
</evidence>
<evidence type="ECO:0000256" key="2">
    <source>
        <dbReference type="ARBA" id="ARBA00023315"/>
    </source>
</evidence>
<dbReference type="RefSeq" id="WP_075853271.1">
    <property type="nucleotide sequence ID" value="NZ_FMAC01000003.1"/>
</dbReference>
<dbReference type="AlphaFoldDB" id="A0A1C3UWU2"/>
<gene>
    <name evidence="4" type="ORF">GA0061100_103421</name>
</gene>
<dbReference type="EMBL" id="FMAC01000003">
    <property type="protein sequence ID" value="SCB19983.1"/>
    <property type="molecule type" value="Genomic_DNA"/>
</dbReference>
<name>A0A1C3UWU2_9HYPH</name>
<dbReference type="PANTHER" id="PTHR43877">
    <property type="entry name" value="AMINOALKYLPHOSPHONATE N-ACETYLTRANSFERASE-RELATED-RELATED"/>
    <property type="match status" value="1"/>
</dbReference>
<keyword evidence="2 4" id="KW-0012">Acyltransferase</keyword>
<evidence type="ECO:0000313" key="5">
    <source>
        <dbReference type="Proteomes" id="UP000186228"/>
    </source>
</evidence>
<feature type="domain" description="N-acetyltransferase" evidence="3">
    <location>
        <begin position="2"/>
        <end position="150"/>
    </location>
</feature>
<evidence type="ECO:0000256" key="1">
    <source>
        <dbReference type="ARBA" id="ARBA00022679"/>
    </source>
</evidence>
<protein>
    <submittedName>
        <fullName evidence="4">L-amino acid N-acyltransferase YncA</fullName>
    </submittedName>
</protein>
<keyword evidence="1 4" id="KW-0808">Transferase</keyword>
<proteinExistence type="predicted"/>
<dbReference type="Pfam" id="PF00583">
    <property type="entry name" value="Acetyltransf_1"/>
    <property type="match status" value="1"/>
</dbReference>
<dbReference type="Proteomes" id="UP000186228">
    <property type="component" value="Unassembled WGS sequence"/>
</dbReference>
<dbReference type="PROSITE" id="PS51186">
    <property type="entry name" value="GNAT"/>
    <property type="match status" value="1"/>
</dbReference>
<dbReference type="OrthoDB" id="9789603at2"/>
<organism evidence="4 5">
    <name type="scientific">Rhizobium hainanense</name>
    <dbReference type="NCBI Taxonomy" id="52131"/>
    <lineage>
        <taxon>Bacteria</taxon>
        <taxon>Pseudomonadati</taxon>
        <taxon>Pseudomonadota</taxon>
        <taxon>Alphaproteobacteria</taxon>
        <taxon>Hyphomicrobiales</taxon>
        <taxon>Rhizobiaceae</taxon>
        <taxon>Rhizobium/Agrobacterium group</taxon>
        <taxon>Rhizobium</taxon>
    </lineage>
</organism>
<sequence>MVEFRRANDADLQAVVALLAEDDLGAGREDASLPIPDAYRTAFAAIDADANQFLAVVTDNGSVIGTFQITIIPNISRLGALRGQIEGVRIDKSHQGKGIGKQAFEWAFDYCRSRGCILVQLTSDKSRPAALRFYEQLGFVASHIGFKKAL</sequence>
<evidence type="ECO:0000313" key="4">
    <source>
        <dbReference type="EMBL" id="SCB19983.1"/>
    </source>
</evidence>
<dbReference type="Gene3D" id="3.40.630.30">
    <property type="match status" value="1"/>
</dbReference>
<reference evidence="5" key="1">
    <citation type="submission" date="2016-08" db="EMBL/GenBank/DDBJ databases">
        <authorList>
            <person name="Varghese N."/>
            <person name="Submissions Spin"/>
        </authorList>
    </citation>
    <scope>NUCLEOTIDE SEQUENCE [LARGE SCALE GENOMIC DNA]</scope>
    <source>
        <strain evidence="5">CCBAU 57015</strain>
    </source>
</reference>
<keyword evidence="5" id="KW-1185">Reference proteome</keyword>
<dbReference type="SUPFAM" id="SSF55729">
    <property type="entry name" value="Acyl-CoA N-acyltransferases (Nat)"/>
    <property type="match status" value="1"/>
</dbReference>
<accession>A0A1C3UWU2</accession>